<accession>A0A0R0BAX5</accession>
<comment type="caution">
    <text evidence="2">The sequence shown here is derived from an EMBL/GenBank/DDBJ whole genome shotgun (WGS) entry which is preliminary data.</text>
</comment>
<feature type="transmembrane region" description="Helical" evidence="1">
    <location>
        <begin position="81"/>
        <end position="99"/>
    </location>
</feature>
<feature type="transmembrane region" description="Helical" evidence="1">
    <location>
        <begin position="186"/>
        <end position="205"/>
    </location>
</feature>
<proteinExistence type="predicted"/>
<protein>
    <recommendedName>
        <fullName evidence="4">Transmembrane protein</fullName>
    </recommendedName>
</protein>
<reference evidence="2 3" key="1">
    <citation type="journal article" date="2016" name="Front. Microbiol.">
        <title>Genome Sequence of Type Strains of Genus Stenotrophomonas.</title>
        <authorList>
            <person name="Patil P.P."/>
            <person name="Midha S."/>
            <person name="Kumar S."/>
            <person name="Patil P.B."/>
        </authorList>
    </citation>
    <scope>NUCLEOTIDE SEQUENCE [LARGE SCALE GENOMIC DNA]</scope>
    <source>
        <strain evidence="2 3">LMG 978</strain>
    </source>
</reference>
<sequence length="217" mass="23245">MPATASRLGRLFGPALMLFLLQVLALLALGLEAGYFHHRVALLLEPLSTACGGPDPVARLQVAEQLMARAEALDDWQPLRWIPLMGIVLALLGAMTLCASRALRMPQRWRAAGGSLALLHGAALALASWTLHLYENAWSSLASLSPATCLVDLTEHGKVPLAQAQQVVFHILTREHAPLQRNPDDLALVLAMLLLMAMVASLALWRAAARGGAFADG</sequence>
<evidence type="ECO:0000313" key="2">
    <source>
        <dbReference type="EMBL" id="KRG51258.1"/>
    </source>
</evidence>
<keyword evidence="1" id="KW-0472">Membrane</keyword>
<gene>
    <name evidence="2" type="ORF">ARC23_09715</name>
</gene>
<keyword evidence="1" id="KW-0812">Transmembrane</keyword>
<keyword evidence="1" id="KW-1133">Transmembrane helix</keyword>
<dbReference type="OrthoDB" id="6052320at2"/>
<feature type="transmembrane region" description="Helical" evidence="1">
    <location>
        <begin position="111"/>
        <end position="131"/>
    </location>
</feature>
<name>A0A0R0BAX5_9GAMM</name>
<evidence type="ECO:0008006" key="4">
    <source>
        <dbReference type="Google" id="ProtNLM"/>
    </source>
</evidence>
<dbReference type="AlphaFoldDB" id="A0A0R0BAX5"/>
<evidence type="ECO:0000256" key="1">
    <source>
        <dbReference type="SAM" id="Phobius"/>
    </source>
</evidence>
<dbReference type="Proteomes" id="UP000051757">
    <property type="component" value="Unassembled WGS sequence"/>
</dbReference>
<organism evidence="2 3">
    <name type="scientific">Stenotrophomonas beteli</name>
    <dbReference type="NCBI Taxonomy" id="3384461"/>
    <lineage>
        <taxon>Bacteria</taxon>
        <taxon>Pseudomonadati</taxon>
        <taxon>Pseudomonadota</taxon>
        <taxon>Gammaproteobacteria</taxon>
        <taxon>Lysobacterales</taxon>
        <taxon>Lysobacteraceae</taxon>
        <taxon>Stenotrophomonas</taxon>
        <taxon>Stenotrophomonas maltophilia group</taxon>
    </lineage>
</organism>
<keyword evidence="3" id="KW-1185">Reference proteome</keyword>
<dbReference type="EMBL" id="LLXV01000026">
    <property type="protein sequence ID" value="KRG51258.1"/>
    <property type="molecule type" value="Genomic_DNA"/>
</dbReference>
<evidence type="ECO:0000313" key="3">
    <source>
        <dbReference type="Proteomes" id="UP000051757"/>
    </source>
</evidence>